<comment type="caution">
    <text evidence="1">The sequence shown here is derived from an EMBL/GenBank/DDBJ whole genome shotgun (WGS) entry which is preliminary data.</text>
</comment>
<dbReference type="Gene3D" id="3.10.450.620">
    <property type="entry name" value="JHP933, nucleotidyltransferase-like core domain"/>
    <property type="match status" value="1"/>
</dbReference>
<dbReference type="AlphaFoldDB" id="A0A1J5HI49"/>
<proteinExistence type="predicted"/>
<name>A0A1J5HI49_9BACT</name>
<dbReference type="InterPro" id="IPR014942">
    <property type="entry name" value="AbiEii"/>
</dbReference>
<protein>
    <recommendedName>
        <fullName evidence="3">Nucleotidyl transferase AbiEii/AbiGii toxin family protein</fullName>
    </recommendedName>
</protein>
<sequence>MITKDQISSFARKFKTNESTVYREFLQILFLNKLYKNEKSSQVFFKGGTAIHFLFGAPRFSEDLDFTVTYPENEFLSLINLIFKEFVKEGEFSFKERKTITGKRFLLTANHDVLPYATFINLDFSFREKVIQPSKSTIDTPYPVIFTSFIYHLSSEEICAEKIRALLTRKKGRDLFDLWFLTSQGVAINNVIVKEKLKYYQKTNYTNTELLNSIKKISEKEFETDMRPFIPIDDRNKLKERYEYIQSYLINKLSTY</sequence>
<evidence type="ECO:0000313" key="2">
    <source>
        <dbReference type="Proteomes" id="UP000183758"/>
    </source>
</evidence>
<gene>
    <name evidence="1" type="ORF">AUK04_01975</name>
</gene>
<organism evidence="1 2">
    <name type="scientific">Candidatus Roizmanbacteria bacterium CG2_30_33_16</name>
    <dbReference type="NCBI Taxonomy" id="1805340"/>
    <lineage>
        <taxon>Bacteria</taxon>
        <taxon>Candidatus Roizmaniibacteriota</taxon>
    </lineage>
</organism>
<dbReference type="Proteomes" id="UP000183758">
    <property type="component" value="Unassembled WGS sequence"/>
</dbReference>
<dbReference type="Pfam" id="PF08843">
    <property type="entry name" value="AbiEii"/>
    <property type="match status" value="1"/>
</dbReference>
<accession>A0A1J5HI49</accession>
<evidence type="ECO:0008006" key="3">
    <source>
        <dbReference type="Google" id="ProtNLM"/>
    </source>
</evidence>
<evidence type="ECO:0000313" key="1">
    <source>
        <dbReference type="EMBL" id="OIP84833.1"/>
    </source>
</evidence>
<reference evidence="1 2" key="1">
    <citation type="journal article" date="2016" name="Environ. Microbiol.">
        <title>Genomic resolution of a cold subsurface aquifer community provides metabolic insights for novel microbes adapted to high CO concentrations.</title>
        <authorList>
            <person name="Probst A.J."/>
            <person name="Castelle C.J."/>
            <person name="Singh A."/>
            <person name="Brown C.T."/>
            <person name="Anantharaman K."/>
            <person name="Sharon I."/>
            <person name="Hug L.A."/>
            <person name="Burstein D."/>
            <person name="Emerson J.B."/>
            <person name="Thomas B.C."/>
            <person name="Banfield J.F."/>
        </authorList>
    </citation>
    <scope>NUCLEOTIDE SEQUENCE [LARGE SCALE GENOMIC DNA]</scope>
    <source>
        <strain evidence="1">CG2_30_33_16</strain>
    </source>
</reference>
<dbReference type="EMBL" id="MNZM01000046">
    <property type="protein sequence ID" value="OIP84833.1"/>
    <property type="molecule type" value="Genomic_DNA"/>
</dbReference>